<evidence type="ECO:0000313" key="3">
    <source>
        <dbReference type="Proteomes" id="UP000264330"/>
    </source>
</evidence>
<accession>A0A3D5IZ63</accession>
<dbReference type="OMA" id="NADKTDH"/>
<dbReference type="Proteomes" id="UP000264330">
    <property type="component" value="Unassembled WGS sequence"/>
</dbReference>
<evidence type="ECO:0000256" key="1">
    <source>
        <dbReference type="SAM" id="SignalP"/>
    </source>
</evidence>
<feature type="chain" id="PRO_5017829050" evidence="1">
    <location>
        <begin position="20"/>
        <end position="180"/>
    </location>
</feature>
<comment type="caution">
    <text evidence="2">The sequence shown here is derived from an EMBL/GenBank/DDBJ whole genome shotgun (WGS) entry which is preliminary data.</text>
</comment>
<dbReference type="Pfam" id="PF12099">
    <property type="entry name" value="DUF3575"/>
    <property type="match status" value="1"/>
</dbReference>
<protein>
    <submittedName>
        <fullName evidence="2">DUF3575 domain-containing protein</fullName>
    </submittedName>
</protein>
<feature type="signal peptide" evidence="1">
    <location>
        <begin position="1"/>
        <end position="19"/>
    </location>
</feature>
<sequence>MKKSLFILALLFSFFATNAQNGTSNQYKKQNEIKVDIIQPLISGSVEAVYERNLNSKSSLGVSGLYMFTDKIDEDMNYSLTPYYRRYFGKKYAAGFFLEGFGTFSSIDGKEVYDTEEPLTYTENPDVYDLSLGIGLGSKWITKSGFIFEFNFGYGRQLFNADKTDHDQLIRYGIKLGYRF</sequence>
<dbReference type="AlphaFoldDB" id="A0A3D5IZ63"/>
<reference evidence="2 3" key="1">
    <citation type="journal article" date="2018" name="Nat. Biotechnol.">
        <title>A standardized bacterial taxonomy based on genome phylogeny substantially revises the tree of life.</title>
        <authorList>
            <person name="Parks D.H."/>
            <person name="Chuvochina M."/>
            <person name="Waite D.W."/>
            <person name="Rinke C."/>
            <person name="Skarshewski A."/>
            <person name="Chaumeil P.A."/>
            <person name="Hugenholtz P."/>
        </authorList>
    </citation>
    <scope>NUCLEOTIDE SEQUENCE [LARGE SCALE GENOMIC DNA]</scope>
    <source>
        <strain evidence="2">UBA9359</strain>
    </source>
</reference>
<evidence type="ECO:0000313" key="2">
    <source>
        <dbReference type="EMBL" id="HCV81175.1"/>
    </source>
</evidence>
<dbReference type="RefSeq" id="WP_013073106.1">
    <property type="nucleotide sequence ID" value="NZ_CAJXAW010000116.1"/>
</dbReference>
<name>A0A3D5IZ63_9FLAO</name>
<dbReference type="EMBL" id="DPMF01000217">
    <property type="protein sequence ID" value="HCV81175.1"/>
    <property type="molecule type" value="Genomic_DNA"/>
</dbReference>
<keyword evidence="1" id="KW-0732">Signal</keyword>
<organism evidence="2 3">
    <name type="scientific">Zunongwangia profunda</name>
    <dbReference type="NCBI Taxonomy" id="398743"/>
    <lineage>
        <taxon>Bacteria</taxon>
        <taxon>Pseudomonadati</taxon>
        <taxon>Bacteroidota</taxon>
        <taxon>Flavobacteriia</taxon>
        <taxon>Flavobacteriales</taxon>
        <taxon>Flavobacteriaceae</taxon>
        <taxon>Zunongwangia</taxon>
    </lineage>
</organism>
<gene>
    <name evidence="2" type="ORF">DGQ38_09010</name>
</gene>
<dbReference type="InterPro" id="IPR021958">
    <property type="entry name" value="DUF3575"/>
</dbReference>
<proteinExistence type="predicted"/>